<protein>
    <recommendedName>
        <fullName evidence="3">Major facilitator superfamily (MFS) profile domain-containing protein</fullName>
    </recommendedName>
</protein>
<feature type="transmembrane region" description="Helical" evidence="2">
    <location>
        <begin position="207"/>
        <end position="228"/>
    </location>
</feature>
<evidence type="ECO:0000256" key="1">
    <source>
        <dbReference type="ARBA" id="ARBA00004141"/>
    </source>
</evidence>
<reference evidence="4 5" key="1">
    <citation type="submission" date="2020-04" db="EMBL/GenBank/DDBJ databases">
        <authorList>
            <person name="Laetsch R D."/>
            <person name="Stevens L."/>
            <person name="Kumar S."/>
            <person name="Blaxter L. M."/>
        </authorList>
    </citation>
    <scope>NUCLEOTIDE SEQUENCE [LARGE SCALE GENOMIC DNA]</scope>
</reference>
<dbReference type="Proteomes" id="UP000494206">
    <property type="component" value="Unassembled WGS sequence"/>
</dbReference>
<dbReference type="OrthoDB" id="2985014at2759"/>
<dbReference type="GO" id="GO:0022857">
    <property type="term" value="F:transmembrane transporter activity"/>
    <property type="evidence" value="ECO:0007669"/>
    <property type="project" value="InterPro"/>
</dbReference>
<gene>
    <name evidence="4" type="ORF">CBOVIS_LOCUS9624</name>
</gene>
<feature type="domain" description="Major facilitator superfamily (MFS) profile" evidence="3">
    <location>
        <begin position="72"/>
        <end position="493"/>
    </location>
</feature>
<accession>A0A8S1F1A1</accession>
<dbReference type="EMBL" id="CADEPM010000006">
    <property type="protein sequence ID" value="CAB3407745.1"/>
    <property type="molecule type" value="Genomic_DNA"/>
</dbReference>
<feature type="transmembrane region" description="Helical" evidence="2">
    <location>
        <begin position="148"/>
        <end position="167"/>
    </location>
</feature>
<feature type="transmembrane region" description="Helical" evidence="2">
    <location>
        <begin position="471"/>
        <end position="491"/>
    </location>
</feature>
<dbReference type="Gene3D" id="1.20.1250.20">
    <property type="entry name" value="MFS general substrate transporter like domains"/>
    <property type="match status" value="2"/>
</dbReference>
<feature type="transmembrane region" description="Helical" evidence="2">
    <location>
        <begin position="335"/>
        <end position="354"/>
    </location>
</feature>
<dbReference type="InterPro" id="IPR020846">
    <property type="entry name" value="MFS_dom"/>
</dbReference>
<evidence type="ECO:0000313" key="4">
    <source>
        <dbReference type="EMBL" id="CAB3407745.1"/>
    </source>
</evidence>
<feature type="transmembrane region" description="Helical" evidence="2">
    <location>
        <begin position="72"/>
        <end position="99"/>
    </location>
</feature>
<feature type="transmembrane region" description="Helical" evidence="2">
    <location>
        <begin position="119"/>
        <end position="141"/>
    </location>
</feature>
<comment type="caution">
    <text evidence="4">The sequence shown here is derived from an EMBL/GenBank/DDBJ whole genome shotgun (WGS) entry which is preliminary data.</text>
</comment>
<dbReference type="GO" id="GO:0016020">
    <property type="term" value="C:membrane"/>
    <property type="evidence" value="ECO:0007669"/>
    <property type="project" value="UniProtKB-SubCell"/>
</dbReference>
<dbReference type="InterPro" id="IPR011701">
    <property type="entry name" value="MFS"/>
</dbReference>
<feature type="transmembrane region" description="Helical" evidence="2">
    <location>
        <begin position="375"/>
        <end position="395"/>
    </location>
</feature>
<dbReference type="PANTHER" id="PTHR45757">
    <property type="entry name" value="PROTEIN CBG23364-RELATED"/>
    <property type="match status" value="1"/>
</dbReference>
<dbReference type="Pfam" id="PF07690">
    <property type="entry name" value="MFS_1"/>
    <property type="match status" value="1"/>
</dbReference>
<evidence type="ECO:0000259" key="3">
    <source>
        <dbReference type="PROSITE" id="PS50850"/>
    </source>
</evidence>
<dbReference type="PROSITE" id="PS50850">
    <property type="entry name" value="MFS"/>
    <property type="match status" value="1"/>
</dbReference>
<feature type="transmembrane region" description="Helical" evidence="2">
    <location>
        <begin position="442"/>
        <end position="459"/>
    </location>
</feature>
<comment type="subcellular location">
    <subcellularLocation>
        <location evidence="1">Membrane</location>
        <topology evidence="1">Multi-pass membrane protein</topology>
    </subcellularLocation>
</comment>
<feature type="transmembrane region" description="Helical" evidence="2">
    <location>
        <begin position="179"/>
        <end position="200"/>
    </location>
</feature>
<evidence type="ECO:0000256" key="2">
    <source>
        <dbReference type="SAM" id="Phobius"/>
    </source>
</evidence>
<feature type="transmembrane region" description="Helical" evidence="2">
    <location>
        <begin position="401"/>
        <end position="421"/>
    </location>
</feature>
<feature type="transmembrane region" description="Helical" evidence="2">
    <location>
        <begin position="240"/>
        <end position="260"/>
    </location>
</feature>
<dbReference type="AlphaFoldDB" id="A0A8S1F1A1"/>
<name>A0A8S1F1A1_9PELO</name>
<organism evidence="4 5">
    <name type="scientific">Caenorhabditis bovis</name>
    <dbReference type="NCBI Taxonomy" id="2654633"/>
    <lineage>
        <taxon>Eukaryota</taxon>
        <taxon>Metazoa</taxon>
        <taxon>Ecdysozoa</taxon>
        <taxon>Nematoda</taxon>
        <taxon>Chromadorea</taxon>
        <taxon>Rhabditida</taxon>
        <taxon>Rhabditina</taxon>
        <taxon>Rhabditomorpha</taxon>
        <taxon>Rhabditoidea</taxon>
        <taxon>Rhabditidae</taxon>
        <taxon>Peloderinae</taxon>
        <taxon>Caenorhabditis</taxon>
    </lineage>
</organism>
<keyword evidence="5" id="KW-1185">Reference proteome</keyword>
<dbReference type="PANTHER" id="PTHR45757:SF33">
    <property type="entry name" value="MAJOR FACILITATOR SUPERFAMILY (MFS) PROFILE DOMAIN-CONTAINING PROTEIN"/>
    <property type="match status" value="1"/>
</dbReference>
<keyword evidence="2" id="KW-1133">Transmembrane helix</keyword>
<sequence>MSNPAIIIPEPSPRRIASPTRIFAMPQEMPPTNSEIVDDNSRHITIKFSLENDVEEVAKPENEDSSSSSIRYIILFLTIVCLSSIMANIVCFNFTVLCMPASHRFNSSTFEPYNHQERTWLFSAVAIGALLAVVPVSHAIAHVGCRKVFFVAGMLTGFATAAVPLASSVSLELFLVLRFLQGVSFAACMPTVGSVTASWASLKQHGLFIAVLTTFGQLSSVFSMPVSGQLCTSTLGWQSVFYFHGIVSFVVFFAWLYFFTDKPELNCRVKGRELSQINANKSSASLSQEMEKIPYLEIMTTPSVWAVWVGALGDLVAVQLIHTFSPLYIRDVLQYSVSKTGIAAAIPVLVQFFVKVTAGHSSDKIKGVSETTKLRIFNTIALGMSAVFLAACGYVERGQGLLGIALISLATAMFGFNGGGFNKCATLVSRQYSPFVMANIQFIWCLSMLICPILVSFLLPTSSVSEWRTVFFAHAILLVLTNAFFCVFATAKPASWTDRTIQNAAPKNRSVLSMSKI</sequence>
<dbReference type="InterPro" id="IPR036259">
    <property type="entry name" value="MFS_trans_sf"/>
</dbReference>
<keyword evidence="2" id="KW-0472">Membrane</keyword>
<dbReference type="SUPFAM" id="SSF103473">
    <property type="entry name" value="MFS general substrate transporter"/>
    <property type="match status" value="1"/>
</dbReference>
<evidence type="ECO:0000313" key="5">
    <source>
        <dbReference type="Proteomes" id="UP000494206"/>
    </source>
</evidence>
<proteinExistence type="predicted"/>
<feature type="transmembrane region" description="Helical" evidence="2">
    <location>
        <begin position="305"/>
        <end position="329"/>
    </location>
</feature>
<keyword evidence="2" id="KW-0812">Transmembrane</keyword>